<gene>
    <name evidence="2" type="ORF">RirG_150110</name>
</gene>
<dbReference type="SUPFAM" id="SSF81383">
    <property type="entry name" value="F-box domain"/>
    <property type="match status" value="1"/>
</dbReference>
<protein>
    <recommendedName>
        <fullName evidence="1">F-box domain-containing protein</fullName>
    </recommendedName>
</protein>
<comment type="caution">
    <text evidence="2">The sequence shown here is derived from an EMBL/GenBank/DDBJ whole genome shotgun (WGS) entry which is preliminary data.</text>
</comment>
<dbReference type="SUPFAM" id="SSF52047">
    <property type="entry name" value="RNI-like"/>
    <property type="match status" value="1"/>
</dbReference>
<dbReference type="GO" id="GO:0019005">
    <property type="term" value="C:SCF ubiquitin ligase complex"/>
    <property type="evidence" value="ECO:0007669"/>
    <property type="project" value="TreeGrafter"/>
</dbReference>
<dbReference type="Pfam" id="PF12937">
    <property type="entry name" value="F-box-like"/>
    <property type="match status" value="1"/>
</dbReference>
<reference evidence="2 3" key="1">
    <citation type="submission" date="2014-02" db="EMBL/GenBank/DDBJ databases">
        <title>Single nucleus genome sequencing reveals high similarity among nuclei of an endomycorrhizal fungus.</title>
        <authorList>
            <person name="Lin K."/>
            <person name="Geurts R."/>
            <person name="Zhang Z."/>
            <person name="Limpens E."/>
            <person name="Saunders D.G."/>
            <person name="Mu D."/>
            <person name="Pang E."/>
            <person name="Cao H."/>
            <person name="Cha H."/>
            <person name="Lin T."/>
            <person name="Zhou Q."/>
            <person name="Shang Y."/>
            <person name="Li Y."/>
            <person name="Ivanov S."/>
            <person name="Sharma T."/>
            <person name="Velzen R.V."/>
            <person name="Ruijter N.D."/>
            <person name="Aanen D.K."/>
            <person name="Win J."/>
            <person name="Kamoun S."/>
            <person name="Bisseling T."/>
            <person name="Huang S."/>
        </authorList>
    </citation>
    <scope>NUCLEOTIDE SEQUENCE [LARGE SCALE GENOMIC DNA]</scope>
    <source>
        <strain evidence="3">DAOM197198w</strain>
    </source>
</reference>
<proteinExistence type="predicted"/>
<dbReference type="InterPro" id="IPR001810">
    <property type="entry name" value="F-box_dom"/>
</dbReference>
<name>A0A015J2H9_RHIIW</name>
<evidence type="ECO:0000313" key="2">
    <source>
        <dbReference type="EMBL" id="EXX63677.1"/>
    </source>
</evidence>
<evidence type="ECO:0000259" key="1">
    <source>
        <dbReference type="PROSITE" id="PS50181"/>
    </source>
</evidence>
<sequence length="638" mass="73771">MGQYCFLLRRIIHIINHRSKKTELKSKEATTVKKHKQFYEIECEQELFNDLGNYENVRLDSLEKSKLEDFSLELSSSSSSSSSSSTKSSTITTTDLSSLPMECLTQIFKNVGFSGLFSCLLVCRSWCRNVIPILWSNPFDKLSKDCRYKLIRTYITCLSEEEKIFLNSKLLKYGFKIPNNKNSLFNYSIYLKELSYVDLYQSVDSGIKYYRKSFIGRNTYKLTYLITKSLCKMFLTKNITDPSYNLQSFKIDKYFIQIDDIFPNIELFTKFYPGLSQITKFSLNYYNPISDNLFKFLQYFPTLCKGLYHLDITLPYFENNQIIIDLLISIIKSQKNLQEFNLSGARIGANFIIPILFSFHYNSLISIKFQNINFHKVNLRSIISCKKLKNLTIYHCTGLTKSSLPLLVKDFNSSHYNGGMRLKSLNIGCSPKNSQIPKLILESLLSTTCQELCLDLITPEIINAIKNRCQNITTLKLRDYFISNDDIITTESSSSSSSSSTSNSLLYNLFHALLLERLTVIISPKNSDYEELNIHARDLPSSCWYLELQCGYSVRKLCELLLSDECVAPIRVLIINYLRLDISHLMIVRDFAMVKGTLKYFGIGGRNDFDKDELDVIKELQYKYNVTVNYNDVGDIMY</sequence>
<dbReference type="InterPro" id="IPR032675">
    <property type="entry name" value="LRR_dom_sf"/>
</dbReference>
<dbReference type="AlphaFoldDB" id="A0A015J2H9"/>
<dbReference type="Gene3D" id="3.80.10.10">
    <property type="entry name" value="Ribonuclease Inhibitor"/>
    <property type="match status" value="1"/>
</dbReference>
<feature type="domain" description="F-box" evidence="1">
    <location>
        <begin position="93"/>
        <end position="142"/>
    </location>
</feature>
<dbReference type="STRING" id="1432141.A0A015J2H9"/>
<accession>A0A015J2H9</accession>
<dbReference type="EMBL" id="JEMT01023819">
    <property type="protein sequence ID" value="EXX63677.1"/>
    <property type="molecule type" value="Genomic_DNA"/>
</dbReference>
<evidence type="ECO:0000313" key="3">
    <source>
        <dbReference type="Proteomes" id="UP000022910"/>
    </source>
</evidence>
<dbReference type="Gene3D" id="1.20.1280.50">
    <property type="match status" value="1"/>
</dbReference>
<organism evidence="2 3">
    <name type="scientific">Rhizophagus irregularis (strain DAOM 197198w)</name>
    <name type="common">Glomus intraradices</name>
    <dbReference type="NCBI Taxonomy" id="1432141"/>
    <lineage>
        <taxon>Eukaryota</taxon>
        <taxon>Fungi</taxon>
        <taxon>Fungi incertae sedis</taxon>
        <taxon>Mucoromycota</taxon>
        <taxon>Glomeromycotina</taxon>
        <taxon>Glomeromycetes</taxon>
        <taxon>Glomerales</taxon>
        <taxon>Glomeraceae</taxon>
        <taxon>Rhizophagus</taxon>
    </lineage>
</organism>
<dbReference type="OrthoDB" id="2306629at2759"/>
<dbReference type="HOGENOM" id="CLU_028913_7_3_1"/>
<dbReference type="GO" id="GO:0031146">
    <property type="term" value="P:SCF-dependent proteasomal ubiquitin-dependent protein catabolic process"/>
    <property type="evidence" value="ECO:0007669"/>
    <property type="project" value="TreeGrafter"/>
</dbReference>
<dbReference type="InterPro" id="IPR036047">
    <property type="entry name" value="F-box-like_dom_sf"/>
</dbReference>
<keyword evidence="3" id="KW-1185">Reference proteome</keyword>
<dbReference type="Proteomes" id="UP000022910">
    <property type="component" value="Unassembled WGS sequence"/>
</dbReference>
<dbReference type="CDD" id="cd09917">
    <property type="entry name" value="F-box_SF"/>
    <property type="match status" value="1"/>
</dbReference>
<dbReference type="PROSITE" id="PS50181">
    <property type="entry name" value="FBOX"/>
    <property type="match status" value="1"/>
</dbReference>
<dbReference type="PANTHER" id="PTHR13318">
    <property type="entry name" value="PARTNER OF PAIRED, ISOFORM B-RELATED"/>
    <property type="match status" value="1"/>
</dbReference>